<keyword evidence="2" id="KW-0498">Mitosis</keyword>
<dbReference type="EMBL" id="MKHE01000017">
    <property type="protein sequence ID" value="OWK07010.1"/>
    <property type="molecule type" value="Genomic_DNA"/>
</dbReference>
<dbReference type="GO" id="GO:0034399">
    <property type="term" value="C:nuclear periphery"/>
    <property type="evidence" value="ECO:0007669"/>
    <property type="project" value="TreeGrafter"/>
</dbReference>
<sequence>MLRFPTCFPSFRVVGEKQLPQEIIFLVWSPKRDLIALANTAGEVSEPARGHEDTAPGPPVYPAPLCILAFALADTKKIVLCDVEKPESLHSFSVEAPVSCMHWMEVTVES</sequence>
<accession>A0A212CM63</accession>
<dbReference type="InterPro" id="IPR024977">
    <property type="entry name" value="Apc4-like_WD40_dom"/>
</dbReference>
<reference evidence="6 7" key="1">
    <citation type="journal article" date="2018" name="Mol. Genet. Genomics">
        <title>The red deer Cervus elaphus genome CerEla1.0: sequencing, annotating, genes, and chromosomes.</title>
        <authorList>
            <person name="Bana N.A."/>
            <person name="Nyiri A."/>
            <person name="Nagy J."/>
            <person name="Frank K."/>
            <person name="Nagy T."/>
            <person name="Steger V."/>
            <person name="Schiller M."/>
            <person name="Lakatos P."/>
            <person name="Sugar L."/>
            <person name="Horn P."/>
            <person name="Barta E."/>
            <person name="Orosz L."/>
        </authorList>
    </citation>
    <scope>NUCLEOTIDE SEQUENCE [LARGE SCALE GENOMIC DNA]</scope>
    <source>
        <strain evidence="6">Hungarian</strain>
    </source>
</reference>
<evidence type="ECO:0000259" key="5">
    <source>
        <dbReference type="Pfam" id="PF12894"/>
    </source>
</evidence>
<protein>
    <submittedName>
        <fullName evidence="6">ANAPC4</fullName>
    </submittedName>
</protein>
<evidence type="ECO:0000313" key="7">
    <source>
        <dbReference type="Proteomes" id="UP000242450"/>
    </source>
</evidence>
<dbReference type="OrthoDB" id="2110451at2759"/>
<dbReference type="GO" id="GO:0005680">
    <property type="term" value="C:anaphase-promoting complex"/>
    <property type="evidence" value="ECO:0007669"/>
    <property type="project" value="InterPro"/>
</dbReference>
<keyword evidence="1" id="KW-0132">Cell division</keyword>
<feature type="non-terminal residue" evidence="6">
    <location>
        <position position="110"/>
    </location>
</feature>
<organism evidence="6 7">
    <name type="scientific">Cervus elaphus hippelaphus</name>
    <name type="common">European red deer</name>
    <dbReference type="NCBI Taxonomy" id="46360"/>
    <lineage>
        <taxon>Eukaryota</taxon>
        <taxon>Metazoa</taxon>
        <taxon>Chordata</taxon>
        <taxon>Craniata</taxon>
        <taxon>Vertebrata</taxon>
        <taxon>Euteleostomi</taxon>
        <taxon>Mammalia</taxon>
        <taxon>Eutheria</taxon>
        <taxon>Laurasiatheria</taxon>
        <taxon>Artiodactyla</taxon>
        <taxon>Ruminantia</taxon>
        <taxon>Pecora</taxon>
        <taxon>Cervidae</taxon>
        <taxon>Cervinae</taxon>
        <taxon>Cervus</taxon>
    </lineage>
</organism>
<gene>
    <name evidence="6" type="ORF">Celaphus_00018662</name>
</gene>
<dbReference type="InterPro" id="IPR024789">
    <property type="entry name" value="APC4"/>
</dbReference>
<comment type="caution">
    <text evidence="6">The sequence shown here is derived from an EMBL/GenBank/DDBJ whole genome shotgun (WGS) entry which is preliminary data.</text>
</comment>
<dbReference type="GO" id="GO:0070979">
    <property type="term" value="P:protein K11-linked ubiquitination"/>
    <property type="evidence" value="ECO:0007669"/>
    <property type="project" value="TreeGrafter"/>
</dbReference>
<name>A0A212CM63_CEREH</name>
<feature type="domain" description="Anaphase-promoting complex subunit 4-like WD40" evidence="5">
    <location>
        <begin position="67"/>
        <end position="105"/>
    </location>
</feature>
<evidence type="ECO:0000256" key="2">
    <source>
        <dbReference type="ARBA" id="ARBA00022776"/>
    </source>
</evidence>
<dbReference type="GO" id="GO:0051301">
    <property type="term" value="P:cell division"/>
    <property type="evidence" value="ECO:0007669"/>
    <property type="project" value="UniProtKB-KW"/>
</dbReference>
<proteinExistence type="predicted"/>
<evidence type="ECO:0000256" key="3">
    <source>
        <dbReference type="ARBA" id="ARBA00022786"/>
    </source>
</evidence>
<dbReference type="Pfam" id="PF12894">
    <property type="entry name" value="ANAPC4_WD40"/>
    <property type="match status" value="1"/>
</dbReference>
<keyword evidence="7" id="KW-1185">Reference proteome</keyword>
<keyword evidence="3" id="KW-0833">Ubl conjugation pathway</keyword>
<evidence type="ECO:0000313" key="6">
    <source>
        <dbReference type="EMBL" id="OWK07010.1"/>
    </source>
</evidence>
<evidence type="ECO:0000256" key="1">
    <source>
        <dbReference type="ARBA" id="ARBA00022618"/>
    </source>
</evidence>
<keyword evidence="4" id="KW-0131">Cell cycle</keyword>
<dbReference type="Proteomes" id="UP000242450">
    <property type="component" value="Chromosome 17"/>
</dbReference>
<dbReference type="PANTHER" id="PTHR13260">
    <property type="entry name" value="ANAPHASE PROMOTING COMPLEX SUBUNIT 4 APC4"/>
    <property type="match status" value="1"/>
</dbReference>
<dbReference type="PANTHER" id="PTHR13260:SF0">
    <property type="entry name" value="ANAPHASE-PROMOTING COMPLEX SUBUNIT 4"/>
    <property type="match status" value="1"/>
</dbReference>
<dbReference type="GO" id="GO:0031145">
    <property type="term" value="P:anaphase-promoting complex-dependent catabolic process"/>
    <property type="evidence" value="ECO:0007669"/>
    <property type="project" value="InterPro"/>
</dbReference>
<evidence type="ECO:0000256" key="4">
    <source>
        <dbReference type="ARBA" id="ARBA00023306"/>
    </source>
</evidence>
<dbReference type="AlphaFoldDB" id="A0A212CM63"/>